<evidence type="ECO:0000313" key="2">
    <source>
        <dbReference type="Proteomes" id="UP000186553"/>
    </source>
</evidence>
<accession>A0A1C3CWB2</accession>
<protein>
    <submittedName>
        <fullName evidence="1">DUF945 domain-containing protein</fullName>
    </submittedName>
</protein>
<dbReference type="EMBL" id="MBDL01000009">
    <property type="protein sequence ID" value="ODA13075.1"/>
    <property type="molecule type" value="Genomic_DNA"/>
</dbReference>
<dbReference type="OrthoDB" id="6716616at2"/>
<dbReference type="RefSeq" id="WP_068887041.1">
    <property type="nucleotide sequence ID" value="NZ_CBCRUU010000006.1"/>
</dbReference>
<dbReference type="Proteomes" id="UP000186553">
    <property type="component" value="Unassembled WGS sequence"/>
</dbReference>
<gene>
    <name evidence="1" type="ORF">BBP83_06405</name>
</gene>
<reference evidence="1 2" key="1">
    <citation type="submission" date="2016-07" db="EMBL/GenBank/DDBJ databases">
        <title>Acinetobacter sp. ANC 4603.</title>
        <authorList>
            <person name="Radolfova-Krizova L."/>
            <person name="Nemec A."/>
        </authorList>
    </citation>
    <scope>NUCLEOTIDE SEQUENCE [LARGE SCALE GENOMIC DNA]</scope>
    <source>
        <strain evidence="1 2">ANC 4603</strain>
    </source>
</reference>
<dbReference type="STRING" id="1891224.BBP83_06405"/>
<dbReference type="AlphaFoldDB" id="A0A1C3CWB2"/>
<dbReference type="Pfam" id="PF06097">
    <property type="entry name" value="DUF945"/>
    <property type="match status" value="1"/>
</dbReference>
<comment type="caution">
    <text evidence="1">The sequence shown here is derived from an EMBL/GenBank/DDBJ whole genome shotgun (WGS) entry which is preliminary data.</text>
</comment>
<evidence type="ECO:0000313" key="1">
    <source>
        <dbReference type="EMBL" id="ODA13075.1"/>
    </source>
</evidence>
<sequence>MSKIIWVIGSVITVVASAVSANWYADQKISTYYEQAQLAQTSDDLKIQYSNFKMNTFSGSADWVMILALDPCKANDVLVLEGRDKIQKNWKGYQIDSTYVFKSGNEKAKMFLRGEQQANTQINWLGQSLTTVNVPKVDTRTDGIYLRLDPSLIRVYSDSNFKDKPEITKLEMDIPAFTMVEGRNQILAQGLKLETTQGLGDAVFDSGKTRFLITSFQRLDSDLSGGIKNLEMLWDTRIEENRVAVDSTFKIGELSVPHSLVAKDIVMNLEMKNINLQRLQEFSSVLQKSKKSCVGTELLKQEASNAFLKIINDGFDFSSNNQMSVGSGTAKANLTGKIMPGHHGSVQAFGKMLPSLLSFKAELEFDKNLFKTMSNGFAQATSARKMTDQDIENMFSSLESSGQAKRSGDHMKMLLDYQFGQKMFLKPDQ</sequence>
<keyword evidence="2" id="KW-1185">Reference proteome</keyword>
<name>A0A1C3CWB2_9GAMM</name>
<proteinExistence type="predicted"/>
<organism evidence="1 2">
    <name type="scientific">Acinetobacter celticus</name>
    <dbReference type="NCBI Taxonomy" id="1891224"/>
    <lineage>
        <taxon>Bacteria</taxon>
        <taxon>Pseudomonadati</taxon>
        <taxon>Pseudomonadota</taxon>
        <taxon>Gammaproteobacteria</taxon>
        <taxon>Moraxellales</taxon>
        <taxon>Moraxellaceae</taxon>
        <taxon>Acinetobacter</taxon>
    </lineage>
</organism>
<dbReference type="InterPro" id="IPR010352">
    <property type="entry name" value="DUF945"/>
</dbReference>